<evidence type="ECO:0000256" key="10">
    <source>
        <dbReference type="SAM" id="Phobius"/>
    </source>
</evidence>
<proteinExistence type="predicted"/>
<accession>A0A1J1HU41</accession>
<evidence type="ECO:0000256" key="3">
    <source>
        <dbReference type="ARBA" id="ARBA00022606"/>
    </source>
</evidence>
<reference evidence="11 12" key="1">
    <citation type="submission" date="2015-04" db="EMBL/GenBank/DDBJ databases">
        <authorList>
            <person name="Syromyatnikov M.Y."/>
            <person name="Popov V.N."/>
        </authorList>
    </citation>
    <scope>NUCLEOTIDE SEQUENCE [LARGE SCALE GENOMIC DNA]</scope>
</reference>
<dbReference type="GO" id="GO:0007165">
    <property type="term" value="P:signal transduction"/>
    <property type="evidence" value="ECO:0007669"/>
    <property type="project" value="UniProtKB-KW"/>
</dbReference>
<dbReference type="EMBL" id="CVRI01000015">
    <property type="protein sequence ID" value="CRK90014.1"/>
    <property type="molecule type" value="Genomic_DNA"/>
</dbReference>
<evidence type="ECO:0000256" key="9">
    <source>
        <dbReference type="ARBA" id="ARBA00023224"/>
    </source>
</evidence>
<keyword evidence="3" id="KW-0716">Sensory transduction</keyword>
<keyword evidence="7 10" id="KW-0472">Membrane</keyword>
<evidence type="ECO:0000256" key="4">
    <source>
        <dbReference type="ARBA" id="ARBA00022692"/>
    </source>
</evidence>
<evidence type="ECO:0000256" key="1">
    <source>
        <dbReference type="ARBA" id="ARBA00004651"/>
    </source>
</evidence>
<dbReference type="Pfam" id="PF02949">
    <property type="entry name" value="7tm_6"/>
    <property type="match status" value="1"/>
</dbReference>
<keyword evidence="6 10" id="KW-1133">Transmembrane helix</keyword>
<feature type="transmembrane region" description="Helical" evidence="10">
    <location>
        <begin position="98"/>
        <end position="120"/>
    </location>
</feature>
<gene>
    <name evidence="11" type="ORF">CLUMA_CG003740</name>
</gene>
<keyword evidence="2" id="KW-1003">Cell membrane</keyword>
<dbReference type="GO" id="GO:0005549">
    <property type="term" value="F:odorant binding"/>
    <property type="evidence" value="ECO:0007669"/>
    <property type="project" value="InterPro"/>
</dbReference>
<protein>
    <submittedName>
        <fullName evidence="11">CLUMA_CG003740, isoform A</fullName>
    </submittedName>
</protein>
<feature type="transmembrane region" description="Helical" evidence="10">
    <location>
        <begin position="53"/>
        <end position="78"/>
    </location>
</feature>
<evidence type="ECO:0000256" key="6">
    <source>
        <dbReference type="ARBA" id="ARBA00022989"/>
    </source>
</evidence>
<evidence type="ECO:0000256" key="7">
    <source>
        <dbReference type="ARBA" id="ARBA00023136"/>
    </source>
</evidence>
<dbReference type="OrthoDB" id="7791689at2759"/>
<dbReference type="GO" id="GO:0004984">
    <property type="term" value="F:olfactory receptor activity"/>
    <property type="evidence" value="ECO:0007669"/>
    <property type="project" value="InterPro"/>
</dbReference>
<keyword evidence="9" id="KW-0807">Transducer</keyword>
<feature type="transmembrane region" description="Helical" evidence="10">
    <location>
        <begin position="187"/>
        <end position="209"/>
    </location>
</feature>
<dbReference type="PANTHER" id="PTHR21137:SF35">
    <property type="entry name" value="ODORANT RECEPTOR 19A-RELATED"/>
    <property type="match status" value="1"/>
</dbReference>
<dbReference type="STRING" id="568069.A0A1J1HU41"/>
<dbReference type="AlphaFoldDB" id="A0A1J1HU41"/>
<keyword evidence="8" id="KW-0675">Receptor</keyword>
<keyword evidence="4 10" id="KW-0812">Transmembrane</keyword>
<evidence type="ECO:0000256" key="5">
    <source>
        <dbReference type="ARBA" id="ARBA00022725"/>
    </source>
</evidence>
<dbReference type="PANTHER" id="PTHR21137">
    <property type="entry name" value="ODORANT RECEPTOR"/>
    <property type="match status" value="1"/>
</dbReference>
<keyword evidence="12" id="KW-1185">Reference proteome</keyword>
<dbReference type="InterPro" id="IPR004117">
    <property type="entry name" value="7tm6_olfct_rcpt"/>
</dbReference>
<evidence type="ECO:0000313" key="12">
    <source>
        <dbReference type="Proteomes" id="UP000183832"/>
    </source>
</evidence>
<dbReference type="Proteomes" id="UP000183832">
    <property type="component" value="Unassembled WGS sequence"/>
</dbReference>
<dbReference type="GO" id="GO:0005886">
    <property type="term" value="C:plasma membrane"/>
    <property type="evidence" value="ECO:0007669"/>
    <property type="project" value="UniProtKB-SubCell"/>
</dbReference>
<sequence>MIEPKEVFQTLIKFAKYTGIWQMPQTSWIYRLNGPDIKTERKHIKRFTKEVRLLHGILLVCAICSAISVSLIPFFNISKHELSVRMHFPMLDYKNNDTIFITIAVLQLTIVLGAIANITLDVFPIYFMCYAIGLIEELGDRLENIGSNHAVIGHQEENDGNDLNELLKCVEVHRKIKRLVSEIEEHFSFVIMLQGLMSSLIFCATAFMLSLLSPVKDFPLFIRFGTYAITMVIQIFLPCYYGNEIATSSMKLSTRFFHCKWKKRDKKFNQAMIFFMENTKRTINIRAFELVDLNIETFNGISKFAYSLFALVSRVNNRE</sequence>
<name>A0A1J1HU41_9DIPT</name>
<evidence type="ECO:0000313" key="11">
    <source>
        <dbReference type="EMBL" id="CRK90014.1"/>
    </source>
</evidence>
<organism evidence="11 12">
    <name type="scientific">Clunio marinus</name>
    <dbReference type="NCBI Taxonomy" id="568069"/>
    <lineage>
        <taxon>Eukaryota</taxon>
        <taxon>Metazoa</taxon>
        <taxon>Ecdysozoa</taxon>
        <taxon>Arthropoda</taxon>
        <taxon>Hexapoda</taxon>
        <taxon>Insecta</taxon>
        <taxon>Pterygota</taxon>
        <taxon>Neoptera</taxon>
        <taxon>Endopterygota</taxon>
        <taxon>Diptera</taxon>
        <taxon>Nematocera</taxon>
        <taxon>Chironomoidea</taxon>
        <taxon>Chironomidae</taxon>
        <taxon>Clunio</taxon>
    </lineage>
</organism>
<feature type="transmembrane region" description="Helical" evidence="10">
    <location>
        <begin position="221"/>
        <end position="241"/>
    </location>
</feature>
<keyword evidence="5" id="KW-0552">Olfaction</keyword>
<comment type="subcellular location">
    <subcellularLocation>
        <location evidence="1">Cell membrane</location>
        <topology evidence="1">Multi-pass membrane protein</topology>
    </subcellularLocation>
</comment>
<evidence type="ECO:0000256" key="8">
    <source>
        <dbReference type="ARBA" id="ARBA00023170"/>
    </source>
</evidence>
<evidence type="ECO:0000256" key="2">
    <source>
        <dbReference type="ARBA" id="ARBA00022475"/>
    </source>
</evidence>